<keyword evidence="1" id="KW-1185">Reference proteome</keyword>
<reference evidence="2" key="1">
    <citation type="submission" date="2019-09" db="UniProtKB">
        <authorList>
            <consortium name="WormBaseParasite"/>
        </authorList>
    </citation>
    <scope>IDENTIFICATION</scope>
</reference>
<dbReference type="AlphaFoldDB" id="A0A183GP01"/>
<evidence type="ECO:0000313" key="2">
    <source>
        <dbReference type="WBParaSite" id="HPBE_0002442101-mRNA-1"/>
    </source>
</evidence>
<evidence type="ECO:0000313" key="1">
    <source>
        <dbReference type="Proteomes" id="UP000050761"/>
    </source>
</evidence>
<dbReference type="Proteomes" id="UP000050761">
    <property type="component" value="Unassembled WGS sequence"/>
</dbReference>
<accession>A0A183GP01</accession>
<protein>
    <submittedName>
        <fullName evidence="2">EGF-like domain-containing protein</fullName>
    </submittedName>
</protein>
<dbReference type="WBParaSite" id="HPBE_0002442101-mRNA-1">
    <property type="protein sequence ID" value="HPBE_0002442101-mRNA-1"/>
    <property type="gene ID" value="HPBE_0002442101"/>
</dbReference>
<sequence length="269" mass="30730">LHKRLKHELPDAKPNMRIDRLVDVLITLSEEIEEDRNIMMKRALMSGRYRLRQQHIQHEQAKRGAVHRVVQEDCTCDNLLNNHCMKGNFGACGNAFRCECEKNIRSGVACLHVHACLQYAPGGGKLTRQREVEELQVHGVDIRKEESHSGLDSNRDIVDDNNNLVHEIDSIYAVLRHNMIRMAKIPDSAVKAYPEEILGSMKTLKDKSDEFLRSNTPSREPLQLRSALKKKPEARSLPELPTFSLDDLSVCAVCFRRDPEMPTDKENTS</sequence>
<name>A0A183GP01_HELPZ</name>
<organism evidence="1 2">
    <name type="scientific">Heligmosomoides polygyrus</name>
    <name type="common">Parasitic roundworm</name>
    <dbReference type="NCBI Taxonomy" id="6339"/>
    <lineage>
        <taxon>Eukaryota</taxon>
        <taxon>Metazoa</taxon>
        <taxon>Ecdysozoa</taxon>
        <taxon>Nematoda</taxon>
        <taxon>Chromadorea</taxon>
        <taxon>Rhabditida</taxon>
        <taxon>Rhabditina</taxon>
        <taxon>Rhabditomorpha</taxon>
        <taxon>Strongyloidea</taxon>
        <taxon>Heligmosomidae</taxon>
        <taxon>Heligmosomoides</taxon>
    </lineage>
</organism>
<proteinExistence type="predicted"/>